<dbReference type="Pfam" id="PF14432">
    <property type="entry name" value="DYW_deaminase"/>
    <property type="match status" value="1"/>
</dbReference>
<dbReference type="Gene3D" id="1.25.40.10">
    <property type="entry name" value="Tetratricopeptide repeat domain"/>
    <property type="match status" value="5"/>
</dbReference>
<feature type="repeat" description="PPR" evidence="3">
    <location>
        <begin position="376"/>
        <end position="410"/>
    </location>
</feature>
<keyword evidence="6" id="KW-1185">Reference proteome</keyword>
<dbReference type="GO" id="GO:0009451">
    <property type="term" value="P:RNA modification"/>
    <property type="evidence" value="ECO:0007669"/>
    <property type="project" value="InterPro"/>
</dbReference>
<feature type="repeat" description="PPR" evidence="3">
    <location>
        <begin position="210"/>
        <end position="240"/>
    </location>
</feature>
<feature type="repeat" description="PPR" evidence="3">
    <location>
        <begin position="617"/>
        <end position="651"/>
    </location>
</feature>
<evidence type="ECO:0000313" key="5">
    <source>
        <dbReference type="EMBL" id="CAL1380190.1"/>
    </source>
</evidence>
<dbReference type="GO" id="GO:0003723">
    <property type="term" value="F:RNA binding"/>
    <property type="evidence" value="ECO:0007669"/>
    <property type="project" value="InterPro"/>
</dbReference>
<evidence type="ECO:0000256" key="1">
    <source>
        <dbReference type="ARBA" id="ARBA00006643"/>
    </source>
</evidence>
<proteinExistence type="inferred from homology"/>
<evidence type="ECO:0000256" key="3">
    <source>
        <dbReference type="PROSITE-ProRule" id="PRU00708"/>
    </source>
</evidence>
<feature type="repeat" description="PPR" evidence="3">
    <location>
        <begin position="78"/>
        <end position="108"/>
    </location>
</feature>
<feature type="repeat" description="PPR" evidence="3">
    <location>
        <begin position="241"/>
        <end position="276"/>
    </location>
</feature>
<feature type="repeat" description="PPR" evidence="3">
    <location>
        <begin position="480"/>
        <end position="514"/>
    </location>
</feature>
<gene>
    <name evidence="5" type="ORF">LTRI10_LOCUS21651</name>
</gene>
<dbReference type="FunFam" id="1.25.40.10:FF:001162">
    <property type="entry name" value="Pentatricopeptide repeat-containing protein"/>
    <property type="match status" value="1"/>
</dbReference>
<dbReference type="EMBL" id="OZ034817">
    <property type="protein sequence ID" value="CAL1380190.1"/>
    <property type="molecule type" value="Genomic_DNA"/>
</dbReference>
<evidence type="ECO:0000313" key="6">
    <source>
        <dbReference type="Proteomes" id="UP001497516"/>
    </source>
</evidence>
<protein>
    <recommendedName>
        <fullName evidence="4">DYW domain-containing protein</fullName>
    </recommendedName>
</protein>
<dbReference type="Pfam" id="PF20431">
    <property type="entry name" value="E_motif"/>
    <property type="match status" value="1"/>
</dbReference>
<evidence type="ECO:0000259" key="4">
    <source>
        <dbReference type="Pfam" id="PF14432"/>
    </source>
</evidence>
<dbReference type="InterPro" id="IPR046848">
    <property type="entry name" value="E_motif"/>
</dbReference>
<dbReference type="InterPro" id="IPR002885">
    <property type="entry name" value="PPR_rpt"/>
</dbReference>
<dbReference type="PANTHER" id="PTHR47926">
    <property type="entry name" value="PENTATRICOPEPTIDE REPEAT-CONTAINING PROTEIN"/>
    <property type="match status" value="1"/>
</dbReference>
<dbReference type="GO" id="GO:0008270">
    <property type="term" value="F:zinc ion binding"/>
    <property type="evidence" value="ECO:0007669"/>
    <property type="project" value="InterPro"/>
</dbReference>
<dbReference type="InterPro" id="IPR046960">
    <property type="entry name" value="PPR_At4g14850-like_plant"/>
</dbReference>
<dbReference type="SUPFAM" id="SSF48452">
    <property type="entry name" value="TPR-like"/>
    <property type="match status" value="1"/>
</dbReference>
<dbReference type="FunFam" id="1.25.40.10:FF:000285">
    <property type="entry name" value="Pentatricopeptide repeat-containing protein, chloroplastic"/>
    <property type="match status" value="1"/>
</dbReference>
<feature type="repeat" description="PPR" evidence="3">
    <location>
        <begin position="109"/>
        <end position="143"/>
    </location>
</feature>
<feature type="domain" description="DYW" evidence="4">
    <location>
        <begin position="695"/>
        <end position="787"/>
    </location>
</feature>
<dbReference type="PROSITE" id="PS51375">
    <property type="entry name" value="PPR"/>
    <property type="match status" value="7"/>
</dbReference>
<dbReference type="Proteomes" id="UP001497516">
    <property type="component" value="Chromosome 4"/>
</dbReference>
<organism evidence="5 6">
    <name type="scientific">Linum trigynum</name>
    <dbReference type="NCBI Taxonomy" id="586398"/>
    <lineage>
        <taxon>Eukaryota</taxon>
        <taxon>Viridiplantae</taxon>
        <taxon>Streptophyta</taxon>
        <taxon>Embryophyta</taxon>
        <taxon>Tracheophyta</taxon>
        <taxon>Spermatophyta</taxon>
        <taxon>Magnoliopsida</taxon>
        <taxon>eudicotyledons</taxon>
        <taxon>Gunneridae</taxon>
        <taxon>Pentapetalae</taxon>
        <taxon>rosids</taxon>
        <taxon>fabids</taxon>
        <taxon>Malpighiales</taxon>
        <taxon>Linaceae</taxon>
        <taxon>Linum</taxon>
    </lineage>
</organism>
<dbReference type="InterPro" id="IPR032867">
    <property type="entry name" value="DYW_dom"/>
</dbReference>
<comment type="similarity">
    <text evidence="1">Belongs to the PPR family. PCMP-H subfamily.</text>
</comment>
<dbReference type="NCBIfam" id="TIGR00756">
    <property type="entry name" value="PPR"/>
    <property type="match status" value="7"/>
</dbReference>
<sequence length="787" mass="87243">MEFRNPEFFSSAVANYAGLLQASLKSNNLLCGKSVHAHIVKLALTFSAYAMNNVISLYAKTGSVSDAHKVFDRMPVRTNCSWNGILSGYLRNGAIEEARLLFDEIPERDSVTWTTMIVGYNRMGSFANAIETFAEMVKDDVLPSQFTLTNVLASCAATGSLGIGENIHSFVVKLGFSGCTPVANSLLNMYAKGQDLVMAETVFSRMESKDISSWNTLITSLLQNKKVELAVELFHKMSQHDIITWNSMISGFNQLGHDKKALRFFSSMMKDPSLKPNRFTLGSALSACANTENLKYGKQIHGYIIRTKFDTSGAVGNALVSVYAKCGGLEAAHRVINLRGIDNLNDVAFTALLDGYMKLGNIAPARQIFNSLEEKDVVAWTAMIVGYIQNGVHNAALELFRKMVKEGPTPNSHTLSAILGVCSNMASLNHGKQMHASILRSMNGRLSSSVASAIITMYSRSGSIADARKVFDLIRWWNKDTTTWTSIIIALAQHGLGEDALQLFDQMLALSINPDHITYVGVLSACIHIGHVEQGRGYFNLMQNVHNIKPTLSHYACMVDLFGRAGLLQEAYNLIRNMPIEPDVIVWGSLLSACKVHKNVELAKEAADKLLILDPENSGAYSSLANLYSASGKWEDAAKTRKLMKDNGVKKEQGSSWIQVGDSVHVFGADDVVHPRKLEIYEKMDGIWDEIKKMGFVPDTASVLHDLEVEVKDQILKYHSEKLAIAFGLICTKENMTLRVMKNLRICNDCHTAIKYISKLTRREIIVRDATRFHHFRDGSCSCKDYW</sequence>
<dbReference type="InterPro" id="IPR011990">
    <property type="entry name" value="TPR-like_helical_dom_sf"/>
</dbReference>
<evidence type="ECO:0000256" key="2">
    <source>
        <dbReference type="ARBA" id="ARBA00022737"/>
    </source>
</evidence>
<dbReference type="AlphaFoldDB" id="A0AAV2E2V2"/>
<reference evidence="5 6" key="1">
    <citation type="submission" date="2024-04" db="EMBL/GenBank/DDBJ databases">
        <authorList>
            <person name="Fracassetti M."/>
        </authorList>
    </citation>
    <scope>NUCLEOTIDE SEQUENCE [LARGE SCALE GENOMIC DNA]</scope>
</reference>
<accession>A0AAV2E2V2</accession>
<keyword evidence="2" id="KW-0677">Repeat</keyword>
<dbReference type="Pfam" id="PF01535">
    <property type="entry name" value="PPR"/>
    <property type="match status" value="6"/>
</dbReference>
<dbReference type="Pfam" id="PF13041">
    <property type="entry name" value="PPR_2"/>
    <property type="match status" value="3"/>
</dbReference>
<name>A0AAV2E2V2_9ROSI</name>
<dbReference type="FunFam" id="1.25.40.10:FF:000442">
    <property type="entry name" value="Pentatricopeptide repeat-containing protein At3g49710"/>
    <property type="match status" value="1"/>
</dbReference>
<dbReference type="PANTHER" id="PTHR47926:SF519">
    <property type="entry name" value="DYW DOMAIN-CONTAINING PROTEIN"/>
    <property type="match status" value="1"/>
</dbReference>